<proteinExistence type="predicted"/>
<keyword evidence="2" id="KW-0812">Transmembrane</keyword>
<reference evidence="3" key="1">
    <citation type="submission" date="2017-05" db="UniProtKB">
        <authorList>
            <consortium name="EnsemblMetazoa"/>
        </authorList>
    </citation>
    <scope>IDENTIFICATION</scope>
</reference>
<organism evidence="3">
    <name type="scientific">Amphimedon queenslandica</name>
    <name type="common">Sponge</name>
    <dbReference type="NCBI Taxonomy" id="400682"/>
    <lineage>
        <taxon>Eukaryota</taxon>
        <taxon>Metazoa</taxon>
        <taxon>Porifera</taxon>
        <taxon>Demospongiae</taxon>
        <taxon>Heteroscleromorpha</taxon>
        <taxon>Haplosclerida</taxon>
        <taxon>Niphatidae</taxon>
        <taxon>Amphimedon</taxon>
    </lineage>
</organism>
<evidence type="ECO:0000256" key="1">
    <source>
        <dbReference type="SAM" id="MobiDB-lite"/>
    </source>
</evidence>
<feature type="region of interest" description="Disordered" evidence="1">
    <location>
        <begin position="73"/>
        <end position="92"/>
    </location>
</feature>
<evidence type="ECO:0000256" key="2">
    <source>
        <dbReference type="SAM" id="Phobius"/>
    </source>
</evidence>
<dbReference type="AlphaFoldDB" id="A0A1X7UMR5"/>
<keyword evidence="2" id="KW-0472">Membrane</keyword>
<keyword evidence="2" id="KW-1133">Transmembrane helix</keyword>
<name>A0A1X7UMR5_AMPQE</name>
<feature type="compositionally biased region" description="Basic and acidic residues" evidence="1">
    <location>
        <begin position="73"/>
        <end position="83"/>
    </location>
</feature>
<dbReference type="InParanoid" id="A0A1X7UMR5"/>
<feature type="transmembrane region" description="Helical" evidence="2">
    <location>
        <begin position="6"/>
        <end position="23"/>
    </location>
</feature>
<accession>A0A1X7UMR5</accession>
<protein>
    <submittedName>
        <fullName evidence="3">Uncharacterized protein</fullName>
    </submittedName>
</protein>
<dbReference type="EnsemblMetazoa" id="Aqu2.1.28809_001">
    <property type="protein sequence ID" value="Aqu2.1.28809_001"/>
    <property type="gene ID" value="Aqu2.1.28809"/>
</dbReference>
<feature type="transmembrane region" description="Helical" evidence="2">
    <location>
        <begin position="35"/>
        <end position="57"/>
    </location>
</feature>
<sequence length="92" mass="9929">FYNPLGGYVILGIHVLPLSLYVYQYSSAIPYLNQYGNIIPLVAVVFLIPGRVLGMIAELSYIGLHIVNMVNSDDKKGSGDEGKMSTGGDIPP</sequence>
<evidence type="ECO:0000313" key="3">
    <source>
        <dbReference type="EnsemblMetazoa" id="Aqu2.1.28809_001"/>
    </source>
</evidence>